<feature type="transmembrane region" description="Helical" evidence="11">
    <location>
        <begin position="172"/>
        <end position="191"/>
    </location>
</feature>
<protein>
    <recommendedName>
        <fullName evidence="11">Transport permease protein</fullName>
    </recommendedName>
</protein>
<keyword evidence="7" id="KW-0972">Capsule biogenesis/degradation</keyword>
<dbReference type="InterPro" id="IPR047817">
    <property type="entry name" value="ABC2_TM_bact-type"/>
</dbReference>
<keyword evidence="5" id="KW-0762">Sugar transport</keyword>
<dbReference type="GO" id="GO:0043190">
    <property type="term" value="C:ATP-binding cassette (ABC) transporter complex"/>
    <property type="evidence" value="ECO:0007669"/>
    <property type="project" value="InterPro"/>
</dbReference>
<evidence type="ECO:0000256" key="5">
    <source>
        <dbReference type="ARBA" id="ARBA00022597"/>
    </source>
</evidence>
<evidence type="ECO:0000256" key="8">
    <source>
        <dbReference type="ARBA" id="ARBA00022989"/>
    </source>
</evidence>
<dbReference type="EMBL" id="SMAF01000003">
    <property type="protein sequence ID" value="TCT00384.1"/>
    <property type="molecule type" value="Genomic_DNA"/>
</dbReference>
<evidence type="ECO:0000259" key="12">
    <source>
        <dbReference type="PROSITE" id="PS51012"/>
    </source>
</evidence>
<name>A0A4R3LJP5_9GAMM</name>
<evidence type="ECO:0000313" key="14">
    <source>
        <dbReference type="Proteomes" id="UP000294599"/>
    </source>
</evidence>
<dbReference type="AlphaFoldDB" id="A0A4R3LJP5"/>
<keyword evidence="6 11" id="KW-0812">Transmembrane</keyword>
<evidence type="ECO:0000256" key="6">
    <source>
        <dbReference type="ARBA" id="ARBA00022692"/>
    </source>
</evidence>
<dbReference type="PANTHER" id="PTHR30413">
    <property type="entry name" value="INNER MEMBRANE TRANSPORT PERMEASE"/>
    <property type="match status" value="1"/>
</dbReference>
<keyword evidence="4 11" id="KW-1003">Cell membrane</keyword>
<gene>
    <name evidence="13" type="ORF">EDC25_103152</name>
</gene>
<evidence type="ECO:0000256" key="11">
    <source>
        <dbReference type="RuleBase" id="RU361157"/>
    </source>
</evidence>
<feature type="transmembrane region" description="Helical" evidence="11">
    <location>
        <begin position="21"/>
        <end position="42"/>
    </location>
</feature>
<keyword evidence="9" id="KW-0625">Polysaccharide transport</keyword>
<feature type="transmembrane region" description="Helical" evidence="11">
    <location>
        <begin position="104"/>
        <end position="131"/>
    </location>
</feature>
<dbReference type="PANTHER" id="PTHR30413:SF10">
    <property type="entry name" value="CAPSULE POLYSACCHARIDE EXPORT INNER-MEMBRANE PROTEIN CTRC"/>
    <property type="match status" value="1"/>
</dbReference>
<dbReference type="GO" id="GO:0015774">
    <property type="term" value="P:polysaccharide transport"/>
    <property type="evidence" value="ECO:0007669"/>
    <property type="project" value="UniProtKB-KW"/>
</dbReference>
<feature type="transmembrane region" description="Helical" evidence="11">
    <location>
        <begin position="231"/>
        <end position="249"/>
    </location>
</feature>
<evidence type="ECO:0000256" key="2">
    <source>
        <dbReference type="ARBA" id="ARBA00007783"/>
    </source>
</evidence>
<keyword evidence="8 11" id="KW-1133">Transmembrane helix</keyword>
<dbReference type="PROSITE" id="PS51012">
    <property type="entry name" value="ABC_TM2"/>
    <property type="match status" value="1"/>
</dbReference>
<organism evidence="13 14">
    <name type="scientific">Pseudofulvimonas gallinarii</name>
    <dbReference type="NCBI Taxonomy" id="634155"/>
    <lineage>
        <taxon>Bacteria</taxon>
        <taxon>Pseudomonadati</taxon>
        <taxon>Pseudomonadota</taxon>
        <taxon>Gammaproteobacteria</taxon>
        <taxon>Lysobacterales</taxon>
        <taxon>Rhodanobacteraceae</taxon>
        <taxon>Pseudofulvimonas</taxon>
    </lineage>
</organism>
<dbReference type="Proteomes" id="UP000294599">
    <property type="component" value="Unassembled WGS sequence"/>
</dbReference>
<sequence>MTTPKKRLVGELVRRELRQRYLGSLSGGAWALLQPLAQLAIYGYVFGRIFSARLPQQEFGELAFLAFLAIGLWPWNAFAESLSRACTTITDNAGLLGKVAIPRFLLVLAPVAAAFMLQVAGFAAVLLVLYLGGWFEPRWQALLTLPLFVLLALFTLGLAWLFSALTVFVRDIAHGLPQALLLMFFLTPVLYPRSLVPETLLPLADANPLALFVGLFRQSVLGVGSYGPGDWLLAVVLTLASLAAGYLVFQRLAPHFEDFQ</sequence>
<dbReference type="Pfam" id="PF01061">
    <property type="entry name" value="ABC2_membrane"/>
    <property type="match status" value="1"/>
</dbReference>
<dbReference type="RefSeq" id="WP_165910872.1">
    <property type="nucleotide sequence ID" value="NZ_JBHLWF010000007.1"/>
</dbReference>
<dbReference type="GO" id="GO:0015920">
    <property type="term" value="P:lipopolysaccharide transport"/>
    <property type="evidence" value="ECO:0007669"/>
    <property type="project" value="TreeGrafter"/>
</dbReference>
<evidence type="ECO:0000256" key="7">
    <source>
        <dbReference type="ARBA" id="ARBA00022903"/>
    </source>
</evidence>
<feature type="transmembrane region" description="Helical" evidence="11">
    <location>
        <begin position="143"/>
        <end position="165"/>
    </location>
</feature>
<accession>A0A4R3LJP5</accession>
<evidence type="ECO:0000256" key="3">
    <source>
        <dbReference type="ARBA" id="ARBA00022448"/>
    </source>
</evidence>
<dbReference type="InterPro" id="IPR000412">
    <property type="entry name" value="ABC_2_transport"/>
</dbReference>
<evidence type="ECO:0000256" key="9">
    <source>
        <dbReference type="ARBA" id="ARBA00023047"/>
    </source>
</evidence>
<keyword evidence="3 11" id="KW-0813">Transport</keyword>
<proteinExistence type="inferred from homology"/>
<evidence type="ECO:0000313" key="13">
    <source>
        <dbReference type="EMBL" id="TCT00384.1"/>
    </source>
</evidence>
<evidence type="ECO:0000256" key="1">
    <source>
        <dbReference type="ARBA" id="ARBA00004651"/>
    </source>
</evidence>
<comment type="caution">
    <text evidence="13">The sequence shown here is derived from an EMBL/GenBank/DDBJ whole genome shotgun (WGS) entry which is preliminary data.</text>
</comment>
<reference evidence="13 14" key="1">
    <citation type="submission" date="2019-03" db="EMBL/GenBank/DDBJ databases">
        <title>Genomic Encyclopedia of Type Strains, Phase IV (KMG-IV): sequencing the most valuable type-strain genomes for metagenomic binning, comparative biology and taxonomic classification.</title>
        <authorList>
            <person name="Goeker M."/>
        </authorList>
    </citation>
    <scope>NUCLEOTIDE SEQUENCE [LARGE SCALE GENOMIC DNA]</scope>
    <source>
        <strain evidence="13 14">DSM 21944</strain>
    </source>
</reference>
<keyword evidence="10 11" id="KW-0472">Membrane</keyword>
<dbReference type="InterPro" id="IPR013525">
    <property type="entry name" value="ABC2_TM"/>
</dbReference>
<comment type="subcellular location">
    <subcellularLocation>
        <location evidence="11">Cell inner membrane</location>
        <topology evidence="11">Multi-pass membrane protein</topology>
    </subcellularLocation>
    <subcellularLocation>
        <location evidence="1">Cell membrane</location>
        <topology evidence="1">Multi-pass membrane protein</topology>
    </subcellularLocation>
</comment>
<feature type="transmembrane region" description="Helical" evidence="11">
    <location>
        <begin position="62"/>
        <end position="83"/>
    </location>
</feature>
<evidence type="ECO:0000256" key="4">
    <source>
        <dbReference type="ARBA" id="ARBA00022475"/>
    </source>
</evidence>
<dbReference type="GO" id="GO:0140359">
    <property type="term" value="F:ABC-type transporter activity"/>
    <property type="evidence" value="ECO:0007669"/>
    <property type="project" value="InterPro"/>
</dbReference>
<evidence type="ECO:0000256" key="10">
    <source>
        <dbReference type="ARBA" id="ARBA00023136"/>
    </source>
</evidence>
<dbReference type="PIRSF" id="PIRSF006648">
    <property type="entry name" value="DrrB"/>
    <property type="match status" value="1"/>
</dbReference>
<feature type="domain" description="ABC transmembrane type-2" evidence="12">
    <location>
        <begin position="26"/>
        <end position="252"/>
    </location>
</feature>
<keyword evidence="14" id="KW-1185">Reference proteome</keyword>
<comment type="similarity">
    <text evidence="2 11">Belongs to the ABC-2 integral membrane protein family.</text>
</comment>